<dbReference type="PANTHER" id="PTHR47505:SF1">
    <property type="entry name" value="DNA UTILIZATION PROTEIN YHGH"/>
    <property type="match status" value="1"/>
</dbReference>
<dbReference type="OrthoDB" id="5244859at2"/>
<reference evidence="3 4" key="1">
    <citation type="submission" date="2018-10" db="EMBL/GenBank/DDBJ databases">
        <title>Genomic Encyclopedia of Archaeal and Bacterial Type Strains, Phase II (KMG-II): from individual species to whole genera.</title>
        <authorList>
            <person name="Goeker M."/>
        </authorList>
    </citation>
    <scope>NUCLEOTIDE SEQUENCE [LARGE SCALE GENOMIC DNA]</scope>
    <source>
        <strain evidence="3 4">DSM 43383</strain>
    </source>
</reference>
<dbReference type="CDD" id="cd06223">
    <property type="entry name" value="PRTases_typeI"/>
    <property type="match status" value="1"/>
</dbReference>
<dbReference type="InterPro" id="IPR029057">
    <property type="entry name" value="PRTase-like"/>
</dbReference>
<keyword evidence="4" id="KW-1185">Reference proteome</keyword>
<keyword evidence="3" id="KW-0328">Glycosyltransferase</keyword>
<dbReference type="PANTHER" id="PTHR47505">
    <property type="entry name" value="DNA UTILIZATION PROTEIN YHGH"/>
    <property type="match status" value="1"/>
</dbReference>
<dbReference type="GO" id="GO:0016757">
    <property type="term" value="F:glycosyltransferase activity"/>
    <property type="evidence" value="ECO:0007669"/>
    <property type="project" value="UniProtKB-KW"/>
</dbReference>
<comment type="similarity">
    <text evidence="1">Belongs to the ComF/GntX family.</text>
</comment>
<dbReference type="AlphaFoldDB" id="A0A495QSF2"/>
<dbReference type="EMBL" id="RBWU01000002">
    <property type="protein sequence ID" value="RKS76434.1"/>
    <property type="molecule type" value="Genomic_DNA"/>
</dbReference>
<keyword evidence="3" id="KW-0808">Transferase</keyword>
<sequence>MRWLPDLLELLFPETCVGCGTPRLLLCDTCATPLQGPARPARTAPYGLPPPWTVATYEGPLKAILSAYKEHGRTALAVPLGEALATSLHAAIANQRPPHTVVWIPSRRTSLKRRGHDPLRQTLAIALDRLREKDVPITTCNALKPTKRTADQAGLTAPQRAKNLQGAFQATHPAKPTTDHMTDHATEPITDRIADCSVILVDDVITTGATLAEAARALRAAGIEVTAAATIAATPRHHP</sequence>
<accession>A0A495QSF2</accession>
<dbReference type="SUPFAM" id="SSF53271">
    <property type="entry name" value="PRTase-like"/>
    <property type="match status" value="1"/>
</dbReference>
<proteinExistence type="inferred from homology"/>
<dbReference type="Pfam" id="PF00156">
    <property type="entry name" value="Pribosyltran"/>
    <property type="match status" value="1"/>
</dbReference>
<dbReference type="RefSeq" id="WP_121433782.1">
    <property type="nucleotide sequence ID" value="NZ_RBWU01000002.1"/>
</dbReference>
<evidence type="ECO:0000259" key="2">
    <source>
        <dbReference type="Pfam" id="PF00156"/>
    </source>
</evidence>
<organism evidence="3 4">
    <name type="scientific">Actinomadura pelletieri DSM 43383</name>
    <dbReference type="NCBI Taxonomy" id="1120940"/>
    <lineage>
        <taxon>Bacteria</taxon>
        <taxon>Bacillati</taxon>
        <taxon>Actinomycetota</taxon>
        <taxon>Actinomycetes</taxon>
        <taxon>Streptosporangiales</taxon>
        <taxon>Thermomonosporaceae</taxon>
        <taxon>Actinomadura</taxon>
    </lineage>
</organism>
<dbReference type="Gene3D" id="3.40.50.2020">
    <property type="match status" value="1"/>
</dbReference>
<protein>
    <submittedName>
        <fullName evidence="3">Putative amidophosphoribosyltransferase</fullName>
    </submittedName>
</protein>
<name>A0A495QSF2_9ACTN</name>
<evidence type="ECO:0000313" key="3">
    <source>
        <dbReference type="EMBL" id="RKS76434.1"/>
    </source>
</evidence>
<comment type="caution">
    <text evidence="3">The sequence shown here is derived from an EMBL/GenBank/DDBJ whole genome shotgun (WGS) entry which is preliminary data.</text>
</comment>
<dbReference type="InterPro" id="IPR000836">
    <property type="entry name" value="PRTase_dom"/>
</dbReference>
<dbReference type="Proteomes" id="UP000274601">
    <property type="component" value="Unassembled WGS sequence"/>
</dbReference>
<feature type="domain" description="Phosphoribosyltransferase" evidence="2">
    <location>
        <begin position="188"/>
        <end position="234"/>
    </location>
</feature>
<gene>
    <name evidence="3" type="ORF">BZB76_1789</name>
</gene>
<evidence type="ECO:0000313" key="4">
    <source>
        <dbReference type="Proteomes" id="UP000274601"/>
    </source>
</evidence>
<dbReference type="InterPro" id="IPR051910">
    <property type="entry name" value="ComF/GntX_DNA_util-trans"/>
</dbReference>
<evidence type="ECO:0000256" key="1">
    <source>
        <dbReference type="ARBA" id="ARBA00008007"/>
    </source>
</evidence>